<dbReference type="Proteomes" id="UP000324358">
    <property type="component" value="Unassembled WGS sequence"/>
</dbReference>
<keyword evidence="2" id="KW-1185">Reference proteome</keyword>
<evidence type="ECO:0000313" key="2">
    <source>
        <dbReference type="Proteomes" id="UP000324358"/>
    </source>
</evidence>
<dbReference type="InterPro" id="IPR017850">
    <property type="entry name" value="Alkaline_phosphatase_core_sf"/>
</dbReference>
<comment type="caution">
    <text evidence="1">The sequence shown here is derived from an EMBL/GenBank/DDBJ whole genome shotgun (WGS) entry which is preliminary data.</text>
</comment>
<organism evidence="1 2">
    <name type="scientific">Bizionia algoritergicola</name>
    <dbReference type="NCBI Taxonomy" id="291187"/>
    <lineage>
        <taxon>Bacteria</taxon>
        <taxon>Pseudomonadati</taxon>
        <taxon>Bacteroidota</taxon>
        <taxon>Flavobacteriia</taxon>
        <taxon>Flavobacteriales</taxon>
        <taxon>Flavobacteriaceae</taxon>
        <taxon>Bizionia</taxon>
    </lineage>
</organism>
<dbReference type="InterPro" id="IPR010869">
    <property type="entry name" value="DUF1501"/>
</dbReference>
<dbReference type="SUPFAM" id="SSF53649">
    <property type="entry name" value="Alkaline phosphatase-like"/>
    <property type="match status" value="1"/>
</dbReference>
<dbReference type="PANTHER" id="PTHR43737">
    <property type="entry name" value="BLL7424 PROTEIN"/>
    <property type="match status" value="1"/>
</dbReference>
<dbReference type="OrthoDB" id="9779968at2"/>
<reference evidence="1 2" key="1">
    <citation type="submission" date="2019-08" db="EMBL/GenBank/DDBJ databases">
        <title>Genomes of Antarctic Bizionia species.</title>
        <authorList>
            <person name="Bowman J.P."/>
        </authorList>
    </citation>
    <scope>NUCLEOTIDE SEQUENCE [LARGE SCALE GENOMIC DNA]</scope>
    <source>
        <strain evidence="1 2">APA-1</strain>
    </source>
</reference>
<name>A0A5D0R117_9FLAO</name>
<dbReference type="RefSeq" id="WP_066247259.1">
    <property type="nucleotide sequence ID" value="NZ_VSKL01000001.1"/>
</dbReference>
<proteinExistence type="predicted"/>
<dbReference type="AlphaFoldDB" id="A0A5D0R117"/>
<dbReference type="Pfam" id="PF07394">
    <property type="entry name" value="DUF1501"/>
    <property type="match status" value="1"/>
</dbReference>
<sequence>MDRRHFLKNTTLASSLFFVPSFIRAFEDTLSSNLGYKRLVIIQLSGGNDGLNTVVPFNNDVYYRSRPKLALKRPDLISITDDLGFHGALKPLKRLYDQGHLSIINNVGYPNPNRSHFRATDIWQTASPSNKYYKNGWIGRFLDQHGNEPYNAIELNESLSLALQGKKLSGMAFRNPHTFYQLSQDPFIKQVTKQNEDTHLSEHNLGYLYKTMIAAESSAKYIHEKNTIKNSTIDYPKNGFAHQLKTTASFINSRLKTKVFYASLDGFDTHVNQANTHSKLLETYAESVEAFVKDLKKHDTFNDTLILTFSEFGRRVKQNAGNGTDHGTANNVFIIGNKLKKPGVYNPLASLSDLDDQGDVKFEIDFRAIYATILNKWLDVDAVPILNQQFNQLDFI</sequence>
<protein>
    <submittedName>
        <fullName evidence="1">DUF1501 domain-containing protein</fullName>
    </submittedName>
</protein>
<dbReference type="PANTHER" id="PTHR43737:SF1">
    <property type="entry name" value="DUF1501 DOMAIN-CONTAINING PROTEIN"/>
    <property type="match status" value="1"/>
</dbReference>
<accession>A0A5D0R117</accession>
<gene>
    <name evidence="1" type="ORF">ES675_03650</name>
</gene>
<dbReference type="EMBL" id="VSKL01000001">
    <property type="protein sequence ID" value="TYB75233.1"/>
    <property type="molecule type" value="Genomic_DNA"/>
</dbReference>
<evidence type="ECO:0000313" key="1">
    <source>
        <dbReference type="EMBL" id="TYB75233.1"/>
    </source>
</evidence>